<proteinExistence type="predicted"/>
<sequence length="206" mass="22788">MKIYSVTDPEFAEFGKVLDGYDTAELVKAMNDVAMPAEGVNYEPWIDSLEKCAIFKDIEENAFGGMPIELGMCWGYNKALNCLEYHRNSEINIGATDFVLLLAKQEKIIDGVLDTKDVMAFRAPAGVVVEVYATSLHYAPCMVSDEGFRVAVVLPRNTNTDLEIPAAKNLEDKMLWARNKWLLAHPESSEASQGAYVGLKGENVSI</sequence>
<dbReference type="Proteomes" id="UP000189857">
    <property type="component" value="Unassembled WGS sequence"/>
</dbReference>
<dbReference type="RefSeq" id="WP_078786624.1">
    <property type="nucleotide sequence ID" value="NZ_FMTO01000005.1"/>
</dbReference>
<keyword evidence="2" id="KW-1185">Reference proteome</keyword>
<dbReference type="AlphaFoldDB" id="A0A1T4LDD3"/>
<dbReference type="OrthoDB" id="358393at2"/>
<dbReference type="Pfam" id="PF16161">
    <property type="entry name" value="DUF4867"/>
    <property type="match status" value="1"/>
</dbReference>
<reference evidence="1 2" key="1">
    <citation type="submission" date="2017-02" db="EMBL/GenBank/DDBJ databases">
        <authorList>
            <person name="Peterson S.W."/>
        </authorList>
    </citation>
    <scope>NUCLEOTIDE SEQUENCE [LARGE SCALE GENOMIC DNA]</scope>
    <source>
        <strain evidence="1 2">ATCC 17233</strain>
    </source>
</reference>
<dbReference type="SUPFAM" id="SSF51182">
    <property type="entry name" value="RmlC-like cupins"/>
    <property type="match status" value="1"/>
</dbReference>
<gene>
    <name evidence="1" type="ORF">SAMN02745110_00806</name>
</gene>
<accession>A0A1T4LDD3</accession>
<evidence type="ECO:0008006" key="3">
    <source>
        <dbReference type="Google" id="ProtNLM"/>
    </source>
</evidence>
<evidence type="ECO:0000313" key="1">
    <source>
        <dbReference type="EMBL" id="SJZ52792.1"/>
    </source>
</evidence>
<organism evidence="1 2">
    <name type="scientific">Eubacterium ruminantium</name>
    <dbReference type="NCBI Taxonomy" id="42322"/>
    <lineage>
        <taxon>Bacteria</taxon>
        <taxon>Bacillati</taxon>
        <taxon>Bacillota</taxon>
        <taxon>Clostridia</taxon>
        <taxon>Eubacteriales</taxon>
        <taxon>Eubacteriaceae</taxon>
        <taxon>Eubacterium</taxon>
    </lineage>
</organism>
<name>A0A1T4LDD3_9FIRM</name>
<protein>
    <recommendedName>
        <fullName evidence="3">DUF4867 domain-containing protein</fullName>
    </recommendedName>
</protein>
<dbReference type="InterPro" id="IPR032358">
    <property type="entry name" value="DUF4867"/>
</dbReference>
<evidence type="ECO:0000313" key="2">
    <source>
        <dbReference type="Proteomes" id="UP000189857"/>
    </source>
</evidence>
<dbReference type="EMBL" id="FUXA01000005">
    <property type="protein sequence ID" value="SJZ52792.1"/>
    <property type="molecule type" value="Genomic_DNA"/>
</dbReference>
<dbReference type="InterPro" id="IPR011051">
    <property type="entry name" value="RmlC_Cupin_sf"/>
</dbReference>